<feature type="region of interest" description="Disordered" evidence="3">
    <location>
        <begin position="257"/>
        <end position="295"/>
    </location>
</feature>
<dbReference type="PANTHER" id="PTHR31882:SF2">
    <property type="entry name" value="TNFAIP3-INTERACTING PROTEIN 3"/>
    <property type="match status" value="1"/>
</dbReference>
<feature type="compositionally biased region" description="Basic and acidic residues" evidence="3">
    <location>
        <begin position="273"/>
        <end position="295"/>
    </location>
</feature>
<accession>A0AAW0N094</accession>
<keyword evidence="5" id="KW-1185">Reference proteome</keyword>
<name>A0AAW0N094_9GOBI</name>
<gene>
    <name evidence="4" type="ORF">WMY93_026865</name>
</gene>
<protein>
    <submittedName>
        <fullName evidence="4">Uncharacterized protein</fullName>
    </submittedName>
</protein>
<evidence type="ECO:0000313" key="5">
    <source>
        <dbReference type="Proteomes" id="UP001460270"/>
    </source>
</evidence>
<dbReference type="Proteomes" id="UP001460270">
    <property type="component" value="Unassembled WGS sequence"/>
</dbReference>
<feature type="compositionally biased region" description="Polar residues" evidence="3">
    <location>
        <begin position="257"/>
        <end position="271"/>
    </location>
</feature>
<evidence type="ECO:0000256" key="3">
    <source>
        <dbReference type="SAM" id="MobiDB-lite"/>
    </source>
</evidence>
<proteinExistence type="predicted"/>
<organism evidence="4 5">
    <name type="scientific">Mugilogobius chulae</name>
    <name type="common">yellowstripe goby</name>
    <dbReference type="NCBI Taxonomy" id="88201"/>
    <lineage>
        <taxon>Eukaryota</taxon>
        <taxon>Metazoa</taxon>
        <taxon>Chordata</taxon>
        <taxon>Craniata</taxon>
        <taxon>Vertebrata</taxon>
        <taxon>Euteleostomi</taxon>
        <taxon>Actinopterygii</taxon>
        <taxon>Neopterygii</taxon>
        <taxon>Teleostei</taxon>
        <taxon>Neoteleostei</taxon>
        <taxon>Acanthomorphata</taxon>
        <taxon>Gobiaria</taxon>
        <taxon>Gobiiformes</taxon>
        <taxon>Gobioidei</taxon>
        <taxon>Gobiidae</taxon>
        <taxon>Gobionellinae</taxon>
        <taxon>Mugilogobius</taxon>
    </lineage>
</organism>
<evidence type="ECO:0000313" key="4">
    <source>
        <dbReference type="EMBL" id="KAK7887244.1"/>
    </source>
</evidence>
<dbReference type="PANTHER" id="PTHR31882">
    <property type="entry name" value="TNFAIP3-INTERACTING PROTEIN COILED COIL FAMILY MEMBER"/>
    <property type="match status" value="1"/>
</dbReference>
<keyword evidence="1 2" id="KW-0175">Coiled coil</keyword>
<dbReference type="EMBL" id="JBBPFD010000019">
    <property type="protein sequence ID" value="KAK7887244.1"/>
    <property type="molecule type" value="Genomic_DNA"/>
</dbReference>
<dbReference type="GO" id="GO:0005737">
    <property type="term" value="C:cytoplasm"/>
    <property type="evidence" value="ECO:0007669"/>
    <property type="project" value="UniProtKB-ARBA"/>
</dbReference>
<dbReference type="Gene3D" id="1.20.5.990">
    <property type="entry name" value="Nemo cc2-lz domain - 1d5 darpin complex"/>
    <property type="match status" value="1"/>
</dbReference>
<dbReference type="AlphaFoldDB" id="A0AAW0N094"/>
<evidence type="ECO:0000256" key="2">
    <source>
        <dbReference type="SAM" id="Coils"/>
    </source>
</evidence>
<dbReference type="GO" id="GO:0043122">
    <property type="term" value="P:regulation of canonical NF-kappaB signal transduction"/>
    <property type="evidence" value="ECO:0007669"/>
    <property type="project" value="UniProtKB-ARBA"/>
</dbReference>
<evidence type="ECO:0000256" key="1">
    <source>
        <dbReference type="ARBA" id="ARBA00023054"/>
    </source>
</evidence>
<sequence length="295" mass="33831">MESRMEMSSTENSQTFANLERLYPSLPTTDRLELCVLNRSSSTAADESGVTFAHRPDNLLENTQDEECVVRMKEQIRVLEMQKRELLSINERWAKEYRVMVQYYKDKLRSVKASLPPDNSPNTTPDAPHVCKLNVLKDSSAAAGSGDVLVKAQSEARQLQEQNRALTRRGQHQNAEIARLNKALEEALVTTSAQEMSNGTLPDLWKHQADVYREDFLTERKDREALKGKYLQLEKKYKKVRNELYVVKSQITWSPTSSQQQYGCTCAQPDTDSGEKKQSTSNDKLQRRYTFKDDL</sequence>
<reference evidence="5" key="1">
    <citation type="submission" date="2024-04" db="EMBL/GenBank/DDBJ databases">
        <title>Salinicola lusitanus LLJ914,a marine bacterium isolated from the Okinawa Trough.</title>
        <authorList>
            <person name="Li J."/>
        </authorList>
    </citation>
    <scope>NUCLEOTIDE SEQUENCE [LARGE SCALE GENOMIC DNA]</scope>
</reference>
<feature type="coiled-coil region" evidence="2">
    <location>
        <begin position="149"/>
        <end position="176"/>
    </location>
</feature>
<dbReference type="GO" id="GO:0071222">
    <property type="term" value="P:cellular response to lipopolysaccharide"/>
    <property type="evidence" value="ECO:0007669"/>
    <property type="project" value="TreeGrafter"/>
</dbReference>
<dbReference type="GO" id="GO:0006357">
    <property type="term" value="P:regulation of transcription by RNA polymerase II"/>
    <property type="evidence" value="ECO:0007669"/>
    <property type="project" value="TreeGrafter"/>
</dbReference>
<comment type="caution">
    <text evidence="4">The sequence shown here is derived from an EMBL/GenBank/DDBJ whole genome shotgun (WGS) entry which is preliminary data.</text>
</comment>